<dbReference type="AlphaFoldDB" id="A0A328BSK2"/>
<keyword evidence="2" id="KW-1185">Reference proteome</keyword>
<proteinExistence type="predicted"/>
<dbReference type="InterPro" id="IPR056919">
    <property type="entry name" value="Phage_TAC_18"/>
</dbReference>
<dbReference type="Proteomes" id="UP000249524">
    <property type="component" value="Unassembled WGS sequence"/>
</dbReference>
<dbReference type="EMBL" id="QFYS01000001">
    <property type="protein sequence ID" value="RAK68824.1"/>
    <property type="molecule type" value="Genomic_DNA"/>
</dbReference>
<dbReference type="OrthoDB" id="8245269at2"/>
<sequence>MFLKLSSRRTAGMAANPITFADIEAFQRLTLTDLSAWEVDVICQLDDAVMSAWAGEVKKAKPKADAPAAIPVSDTKSMKAMFRGLAARKRLAAEQKQG</sequence>
<comment type="caution">
    <text evidence="1">The sequence shown here is derived from an EMBL/GenBank/DDBJ whole genome shotgun (WGS) entry which is preliminary data.</text>
</comment>
<evidence type="ECO:0000313" key="2">
    <source>
        <dbReference type="Proteomes" id="UP000249524"/>
    </source>
</evidence>
<protein>
    <submittedName>
        <fullName evidence="1">Uncharacterized protein</fullName>
    </submittedName>
</protein>
<gene>
    <name evidence="1" type="ORF">DJ019_02075</name>
</gene>
<dbReference type="Pfam" id="PF23812">
    <property type="entry name" value="Phage_TAC_18"/>
    <property type="match status" value="1"/>
</dbReference>
<evidence type="ECO:0000313" key="1">
    <source>
        <dbReference type="EMBL" id="RAK68824.1"/>
    </source>
</evidence>
<organism evidence="1 2">
    <name type="scientific">Phenylobacterium kunshanense</name>
    <dbReference type="NCBI Taxonomy" id="1445034"/>
    <lineage>
        <taxon>Bacteria</taxon>
        <taxon>Pseudomonadati</taxon>
        <taxon>Pseudomonadota</taxon>
        <taxon>Alphaproteobacteria</taxon>
        <taxon>Caulobacterales</taxon>
        <taxon>Caulobacteraceae</taxon>
        <taxon>Phenylobacterium</taxon>
    </lineage>
</organism>
<accession>A0A328BSK2</accession>
<name>A0A328BSK2_9CAUL</name>
<reference evidence="1 2" key="1">
    <citation type="submission" date="2018-05" db="EMBL/GenBank/DDBJ databases">
        <authorList>
            <person name="Lanie J.A."/>
            <person name="Ng W.-L."/>
            <person name="Kazmierczak K.M."/>
            <person name="Andrzejewski T.M."/>
            <person name="Davidsen T.M."/>
            <person name="Wayne K.J."/>
            <person name="Tettelin H."/>
            <person name="Glass J.I."/>
            <person name="Rusch D."/>
            <person name="Podicherti R."/>
            <person name="Tsui H.-C.T."/>
            <person name="Winkler M.E."/>
        </authorList>
    </citation>
    <scope>NUCLEOTIDE SEQUENCE [LARGE SCALE GENOMIC DNA]</scope>
    <source>
        <strain evidence="1 2">BUT-10</strain>
    </source>
</reference>